<dbReference type="HOGENOM" id="CLU_1482749_0_0_1"/>
<reference evidence="1" key="1">
    <citation type="submission" date="2013-07" db="EMBL/GenBank/DDBJ databases">
        <title>The genome of an arbuscular mycorrhizal fungus provides insights into the evolution of the oldest plant symbiosis.</title>
        <authorList>
            <consortium name="DOE Joint Genome Institute"/>
            <person name="Tisserant E."/>
            <person name="Malbreil M."/>
            <person name="Kuo A."/>
            <person name="Kohler A."/>
            <person name="Symeonidi A."/>
            <person name="Balestrini R."/>
            <person name="Charron P."/>
            <person name="Duensing N."/>
            <person name="Frei-dit-Frey N."/>
            <person name="Gianinazzi-Pearson V."/>
            <person name="Gilbert B."/>
            <person name="Handa Y."/>
            <person name="Hijri M."/>
            <person name="Kaul R."/>
            <person name="Kawaguchi M."/>
            <person name="Krajinski F."/>
            <person name="Lammers P."/>
            <person name="Lapierre D."/>
            <person name="Masclaux F.G."/>
            <person name="Murat C."/>
            <person name="Morin E."/>
            <person name="Ndikumana S."/>
            <person name="Pagni M."/>
            <person name="Petitpierre D."/>
            <person name="Requena N."/>
            <person name="Rosikiewicz P."/>
            <person name="Riley R."/>
            <person name="Saito K."/>
            <person name="San Clemente H."/>
            <person name="Shapiro H."/>
            <person name="van Tuinen D."/>
            <person name="Becard G."/>
            <person name="Bonfante P."/>
            <person name="Paszkowski U."/>
            <person name="Shachar-Hill Y."/>
            <person name="Young J.P."/>
            <person name="Sanders I.R."/>
            <person name="Henrissat B."/>
            <person name="Rensing S.A."/>
            <person name="Grigoriev I.V."/>
            <person name="Corradi N."/>
            <person name="Roux C."/>
            <person name="Martin F."/>
        </authorList>
    </citation>
    <scope>NUCLEOTIDE SEQUENCE</scope>
    <source>
        <strain evidence="1">DAOM 197198</strain>
    </source>
</reference>
<dbReference type="AlphaFoldDB" id="U9T9Q5"/>
<dbReference type="VEuPathDB" id="FungiDB:RhiirFUN_025882"/>
<name>U9T9Q5_RHIID</name>
<evidence type="ECO:0000313" key="1">
    <source>
        <dbReference type="EMBL" id="ESA04137.1"/>
    </source>
</evidence>
<proteinExistence type="predicted"/>
<dbReference type="EMBL" id="KI294546">
    <property type="protein sequence ID" value="ESA04137.1"/>
    <property type="molecule type" value="Genomic_DNA"/>
</dbReference>
<organism evidence="1">
    <name type="scientific">Rhizophagus irregularis (strain DAOM 181602 / DAOM 197198 / MUCL 43194)</name>
    <name type="common">Arbuscular mycorrhizal fungus</name>
    <name type="synonym">Glomus intraradices</name>
    <dbReference type="NCBI Taxonomy" id="747089"/>
    <lineage>
        <taxon>Eukaryota</taxon>
        <taxon>Fungi</taxon>
        <taxon>Fungi incertae sedis</taxon>
        <taxon>Mucoromycota</taxon>
        <taxon>Glomeromycotina</taxon>
        <taxon>Glomeromycetes</taxon>
        <taxon>Glomerales</taxon>
        <taxon>Glomeraceae</taxon>
        <taxon>Rhizophagus</taxon>
    </lineage>
</organism>
<gene>
    <name evidence="1" type="ORF">GLOINDRAFT_326817</name>
</gene>
<sequence>MIIGHIILYNKYEKRIKDYTKEVYTEAKKFFSRNKVKDADSNYFRVGAYFSPDPDMVVQGFLEFISAPMIHAKLQSKSLQEKFENLLEMGTHKNLDTEFHNKIWAEEQRKLWEAQKLIIDQQRTIEGLEEGVCQLISHNISLQSSRGRAEAAFEEAKQMLFEECNIILSNGSTSNPSYEEVD</sequence>
<accession>U9T9Q5</accession>
<protein>
    <submittedName>
        <fullName evidence="1">Uncharacterized protein</fullName>
    </submittedName>
</protein>